<reference evidence="2" key="1">
    <citation type="submission" date="2022-11" db="UniProtKB">
        <authorList>
            <consortium name="WormBaseParasite"/>
        </authorList>
    </citation>
    <scope>IDENTIFICATION</scope>
</reference>
<dbReference type="WBParaSite" id="JU765_v2.g4578.t1">
    <property type="protein sequence ID" value="JU765_v2.g4578.t1"/>
    <property type="gene ID" value="JU765_v2.g4578"/>
</dbReference>
<accession>A0AC34R8R0</accession>
<evidence type="ECO:0000313" key="2">
    <source>
        <dbReference type="WBParaSite" id="JU765_v2.g4578.t1"/>
    </source>
</evidence>
<proteinExistence type="predicted"/>
<evidence type="ECO:0000313" key="1">
    <source>
        <dbReference type="Proteomes" id="UP000887576"/>
    </source>
</evidence>
<organism evidence="1 2">
    <name type="scientific">Panagrolaimus sp. JU765</name>
    <dbReference type="NCBI Taxonomy" id="591449"/>
    <lineage>
        <taxon>Eukaryota</taxon>
        <taxon>Metazoa</taxon>
        <taxon>Ecdysozoa</taxon>
        <taxon>Nematoda</taxon>
        <taxon>Chromadorea</taxon>
        <taxon>Rhabditida</taxon>
        <taxon>Tylenchina</taxon>
        <taxon>Panagrolaimomorpha</taxon>
        <taxon>Panagrolaimoidea</taxon>
        <taxon>Panagrolaimidae</taxon>
        <taxon>Panagrolaimus</taxon>
    </lineage>
</organism>
<protein>
    <submittedName>
        <fullName evidence="2">MULE transposase domain-containing protein</fullName>
    </submittedName>
</protein>
<name>A0AC34R8R0_9BILA</name>
<dbReference type="Proteomes" id="UP000887576">
    <property type="component" value="Unplaced"/>
</dbReference>
<sequence length="231" mass="27068">MCQACKAMPKPEHEAKQAIRHGLDQVSNGIKPKQSWNLGYQQVQSTPAEIYFPPYFYAKHGFHRRKRACYPHMELGSILEEYHYFHFVNEKNEKIKIPWCRLDDKKLAIFCTDLQLKWIAESEVLTGDATFSTRPLPSSQVFFMHGLINGEWVTLLTAVMTSKTERDYDRIVDFIKERWNELNLTPKFDRMHFDYKQGLQNAFKKLCGPEKVRGCLFHYAQAIIQKMGELG</sequence>